<keyword evidence="2" id="KW-1185">Reference proteome</keyword>
<accession>A0A840MX72</accession>
<dbReference type="Proteomes" id="UP000575898">
    <property type="component" value="Unassembled WGS sequence"/>
</dbReference>
<organism evidence="1 2">
    <name type="scientific">Chitinivorax tropicus</name>
    <dbReference type="NCBI Taxonomy" id="714531"/>
    <lineage>
        <taxon>Bacteria</taxon>
        <taxon>Pseudomonadati</taxon>
        <taxon>Pseudomonadota</taxon>
        <taxon>Betaproteobacteria</taxon>
        <taxon>Chitinivorax</taxon>
    </lineage>
</organism>
<gene>
    <name evidence="1" type="ORF">HNQ59_003059</name>
</gene>
<protein>
    <submittedName>
        <fullName evidence="1">Uncharacterized protein</fullName>
    </submittedName>
</protein>
<evidence type="ECO:0000313" key="1">
    <source>
        <dbReference type="EMBL" id="MBB5019751.1"/>
    </source>
</evidence>
<dbReference type="AlphaFoldDB" id="A0A840MX72"/>
<comment type="caution">
    <text evidence="1">The sequence shown here is derived from an EMBL/GenBank/DDBJ whole genome shotgun (WGS) entry which is preliminary data.</text>
</comment>
<dbReference type="EMBL" id="JACHHY010000019">
    <property type="protein sequence ID" value="MBB5019751.1"/>
    <property type="molecule type" value="Genomic_DNA"/>
</dbReference>
<sequence>NEARPKKALGGLTPSEYARLLAERTVKLTPDSKADCY</sequence>
<name>A0A840MX72_9PROT</name>
<feature type="non-terminal residue" evidence="1">
    <location>
        <position position="1"/>
    </location>
</feature>
<reference evidence="1 2" key="1">
    <citation type="submission" date="2020-08" db="EMBL/GenBank/DDBJ databases">
        <title>Genomic Encyclopedia of Type Strains, Phase IV (KMG-IV): sequencing the most valuable type-strain genomes for metagenomic binning, comparative biology and taxonomic classification.</title>
        <authorList>
            <person name="Goeker M."/>
        </authorList>
    </citation>
    <scope>NUCLEOTIDE SEQUENCE [LARGE SCALE GENOMIC DNA]</scope>
    <source>
        <strain evidence="1 2">DSM 27165</strain>
    </source>
</reference>
<evidence type="ECO:0000313" key="2">
    <source>
        <dbReference type="Proteomes" id="UP000575898"/>
    </source>
</evidence>
<proteinExistence type="predicted"/>